<evidence type="ECO:0000256" key="3">
    <source>
        <dbReference type="ARBA" id="ARBA00022723"/>
    </source>
</evidence>
<organism evidence="9">
    <name type="scientific">uncultured Mycobacteriales bacterium</name>
    <dbReference type="NCBI Taxonomy" id="581187"/>
    <lineage>
        <taxon>Bacteria</taxon>
        <taxon>Bacillati</taxon>
        <taxon>Actinomycetota</taxon>
        <taxon>Actinomycetes</taxon>
        <taxon>Mycobacteriales</taxon>
        <taxon>environmental samples</taxon>
    </lineage>
</organism>
<dbReference type="EMBL" id="CADCTP010000373">
    <property type="protein sequence ID" value="CAA9286023.1"/>
    <property type="molecule type" value="Genomic_DNA"/>
</dbReference>
<dbReference type="Gene3D" id="3.90.79.10">
    <property type="entry name" value="Nucleoside Triphosphate Pyrophosphohydrolase"/>
    <property type="match status" value="1"/>
</dbReference>
<dbReference type="SUPFAM" id="SSF55811">
    <property type="entry name" value="Nudix"/>
    <property type="match status" value="1"/>
</dbReference>
<feature type="non-terminal residue" evidence="9">
    <location>
        <position position="240"/>
    </location>
</feature>
<evidence type="ECO:0000256" key="5">
    <source>
        <dbReference type="ARBA" id="ARBA00022842"/>
    </source>
</evidence>
<evidence type="ECO:0000313" key="9">
    <source>
        <dbReference type="EMBL" id="CAA9286023.1"/>
    </source>
</evidence>
<proteinExistence type="predicted"/>
<dbReference type="PANTHER" id="PTHR12992">
    <property type="entry name" value="NUDIX HYDROLASE"/>
    <property type="match status" value="1"/>
</dbReference>
<evidence type="ECO:0000256" key="1">
    <source>
        <dbReference type="ARBA" id="ARBA00001936"/>
    </source>
</evidence>
<keyword evidence="6" id="KW-0464">Manganese</keyword>
<evidence type="ECO:0000256" key="4">
    <source>
        <dbReference type="ARBA" id="ARBA00022801"/>
    </source>
</evidence>
<keyword evidence="3" id="KW-0479">Metal-binding</keyword>
<keyword evidence="4 9" id="KW-0378">Hydrolase</keyword>
<dbReference type="InterPro" id="IPR015797">
    <property type="entry name" value="NUDIX_hydrolase-like_dom_sf"/>
</dbReference>
<evidence type="ECO:0000256" key="7">
    <source>
        <dbReference type="SAM" id="MobiDB-lite"/>
    </source>
</evidence>
<dbReference type="InterPro" id="IPR045121">
    <property type="entry name" value="CoAse"/>
</dbReference>
<accession>A0A6J4JS36</accession>
<feature type="region of interest" description="Disordered" evidence="7">
    <location>
        <begin position="214"/>
        <end position="240"/>
    </location>
</feature>
<reference evidence="9" key="1">
    <citation type="submission" date="2020-02" db="EMBL/GenBank/DDBJ databases">
        <authorList>
            <person name="Meier V. D."/>
        </authorList>
    </citation>
    <scope>NUCLEOTIDE SEQUENCE</scope>
    <source>
        <strain evidence="9">AVDCRST_MAG41</strain>
    </source>
</reference>
<evidence type="ECO:0000259" key="8">
    <source>
        <dbReference type="PROSITE" id="PS51462"/>
    </source>
</evidence>
<protein>
    <submittedName>
        <fullName evidence="9">Uncharacterized Nudix hydrolase NudL</fullName>
    </submittedName>
</protein>
<evidence type="ECO:0000256" key="6">
    <source>
        <dbReference type="ARBA" id="ARBA00023211"/>
    </source>
</evidence>
<sequence>MSEPELPGWLRPLVAAVAPSRAADYLRSAPRPPVEGGRRSAVLILFGEGPAGPDVLLIQRAEQLRQHAGQPAFPGGAVDPGDDGVVGTALRESAEEVGLDAAGVRVVALLPELFLPPTGFLVTPVLGWWHTPAPVGVVDPGEVARVERVPVAELVDPANRCLVRGPSGYAGPAFAVRGMVVWGFTAAVLDRVLELAGWAVPWDDTDVRELPRHAAGPAVDGAPAVPVPGPPAGADDGPAA</sequence>
<feature type="compositionally biased region" description="Low complexity" evidence="7">
    <location>
        <begin position="214"/>
        <end position="224"/>
    </location>
</feature>
<comment type="cofactor">
    <cofactor evidence="1">
        <name>Mn(2+)</name>
        <dbReference type="ChEBI" id="CHEBI:29035"/>
    </cofactor>
</comment>
<dbReference type="CDD" id="cd03426">
    <property type="entry name" value="NUDIX_CoAse_Nudt7"/>
    <property type="match status" value="1"/>
</dbReference>
<dbReference type="PROSITE" id="PS51462">
    <property type="entry name" value="NUDIX"/>
    <property type="match status" value="1"/>
</dbReference>
<keyword evidence="5" id="KW-0460">Magnesium</keyword>
<evidence type="ECO:0000256" key="2">
    <source>
        <dbReference type="ARBA" id="ARBA00001946"/>
    </source>
</evidence>
<dbReference type="GO" id="GO:0046872">
    <property type="term" value="F:metal ion binding"/>
    <property type="evidence" value="ECO:0007669"/>
    <property type="project" value="UniProtKB-KW"/>
</dbReference>
<dbReference type="PANTHER" id="PTHR12992:SF11">
    <property type="entry name" value="MITOCHONDRIAL COENZYME A DIPHOSPHATASE NUDT8"/>
    <property type="match status" value="1"/>
</dbReference>
<gene>
    <name evidence="9" type="ORF">AVDCRST_MAG41-3991</name>
</gene>
<dbReference type="InterPro" id="IPR000086">
    <property type="entry name" value="NUDIX_hydrolase_dom"/>
</dbReference>
<dbReference type="Pfam" id="PF00293">
    <property type="entry name" value="NUDIX"/>
    <property type="match status" value="1"/>
</dbReference>
<name>A0A6J4JS36_9ACTN</name>
<dbReference type="GO" id="GO:0010945">
    <property type="term" value="F:coenzyme A diphosphatase activity"/>
    <property type="evidence" value="ECO:0007669"/>
    <property type="project" value="InterPro"/>
</dbReference>
<feature type="domain" description="Nudix hydrolase" evidence="8">
    <location>
        <begin position="36"/>
        <end position="176"/>
    </location>
</feature>
<comment type="cofactor">
    <cofactor evidence="2">
        <name>Mg(2+)</name>
        <dbReference type="ChEBI" id="CHEBI:18420"/>
    </cofactor>
</comment>
<dbReference type="AlphaFoldDB" id="A0A6J4JS36"/>